<dbReference type="GO" id="GO:0015288">
    <property type="term" value="F:porin activity"/>
    <property type="evidence" value="ECO:0007669"/>
    <property type="project" value="UniProtKB-KW"/>
</dbReference>
<feature type="chain" id="PRO_5041770951" description="Porin" evidence="10">
    <location>
        <begin position="24"/>
        <end position="113"/>
    </location>
</feature>
<keyword evidence="4 10" id="KW-0812">Transmembrane</keyword>
<dbReference type="GO" id="GO:0006811">
    <property type="term" value="P:monoatomic ion transport"/>
    <property type="evidence" value="ECO:0007669"/>
    <property type="project" value="UniProtKB-KW"/>
</dbReference>
<dbReference type="EMBL" id="JAICBX010000004">
    <property type="protein sequence ID" value="MBW8639504.1"/>
    <property type="molecule type" value="Genomic_DNA"/>
</dbReference>
<organism evidence="11 12">
    <name type="scientific">Flavimaribacter sediminis</name>
    <dbReference type="NCBI Taxonomy" id="2865987"/>
    <lineage>
        <taxon>Bacteria</taxon>
        <taxon>Pseudomonadati</taxon>
        <taxon>Pseudomonadota</taxon>
        <taxon>Alphaproteobacteria</taxon>
        <taxon>Hyphomicrobiales</taxon>
        <taxon>Rhizobiaceae</taxon>
        <taxon>Flavimaribacter</taxon>
    </lineage>
</organism>
<keyword evidence="8 10" id="KW-0472">Membrane</keyword>
<evidence type="ECO:0000313" key="11">
    <source>
        <dbReference type="EMBL" id="MBW8639504.1"/>
    </source>
</evidence>
<evidence type="ECO:0000256" key="1">
    <source>
        <dbReference type="ARBA" id="ARBA00009521"/>
    </source>
</evidence>
<keyword evidence="7 10" id="KW-0626">Porin</keyword>
<keyword evidence="2 10" id="KW-0813">Transport</keyword>
<keyword evidence="5 10" id="KW-0732">Signal</keyword>
<keyword evidence="12" id="KW-1185">Reference proteome</keyword>
<sequence length="113" mass="12093">MFAKSLSAAVLAYGLLNGAGAFAEEELTFDSLDSLEYEEDNGICASYGEGYAPVPGTNTCLRVSGYVWTQFGTSSRSGGDETGSRARLQFDSRGDTEFGDFASQLRLQDTFGD</sequence>
<keyword evidence="6 10" id="KW-0406">Ion transport</keyword>
<comment type="caution">
    <text evidence="11">The sequence shown here is derived from an EMBL/GenBank/DDBJ whole genome shotgun (WGS) entry which is preliminary data.</text>
</comment>
<name>A0AAE3D219_9HYPH</name>
<dbReference type="Pfam" id="PF02530">
    <property type="entry name" value="Porin_2"/>
    <property type="match status" value="1"/>
</dbReference>
<evidence type="ECO:0000256" key="4">
    <source>
        <dbReference type="ARBA" id="ARBA00022692"/>
    </source>
</evidence>
<evidence type="ECO:0000313" key="12">
    <source>
        <dbReference type="Proteomes" id="UP001196509"/>
    </source>
</evidence>
<dbReference type="GO" id="GO:0046930">
    <property type="term" value="C:pore complex"/>
    <property type="evidence" value="ECO:0007669"/>
    <property type="project" value="UniProtKB-KW"/>
</dbReference>
<evidence type="ECO:0000256" key="5">
    <source>
        <dbReference type="ARBA" id="ARBA00022729"/>
    </source>
</evidence>
<evidence type="ECO:0000256" key="9">
    <source>
        <dbReference type="ARBA" id="ARBA00023237"/>
    </source>
</evidence>
<evidence type="ECO:0000256" key="3">
    <source>
        <dbReference type="ARBA" id="ARBA00022452"/>
    </source>
</evidence>
<dbReference type="InterPro" id="IPR003684">
    <property type="entry name" value="Porin_alphabac"/>
</dbReference>
<protein>
    <recommendedName>
        <fullName evidence="10">Porin</fullName>
    </recommendedName>
</protein>
<dbReference type="AlphaFoldDB" id="A0AAE3D219"/>
<comment type="subcellular location">
    <subcellularLocation>
        <location evidence="10">Cell outer membrane</location>
        <topology evidence="10">Multi-pass membrane protein</topology>
    </subcellularLocation>
</comment>
<keyword evidence="3 10" id="KW-1134">Transmembrane beta strand</keyword>
<accession>A0AAE3D219</accession>
<feature type="signal peptide" evidence="10">
    <location>
        <begin position="1"/>
        <end position="23"/>
    </location>
</feature>
<comment type="similarity">
    <text evidence="1 10">Belongs to the alphaproteobacteria porin family.</text>
</comment>
<gene>
    <name evidence="11" type="ORF">K1W69_20085</name>
</gene>
<evidence type="ECO:0000256" key="2">
    <source>
        <dbReference type="ARBA" id="ARBA00022448"/>
    </source>
</evidence>
<evidence type="ECO:0000256" key="7">
    <source>
        <dbReference type="ARBA" id="ARBA00023114"/>
    </source>
</evidence>
<keyword evidence="9 10" id="KW-0998">Cell outer membrane</keyword>
<evidence type="ECO:0000256" key="6">
    <source>
        <dbReference type="ARBA" id="ARBA00023065"/>
    </source>
</evidence>
<comment type="domain">
    <text evidence="10">Consists of 16-stranded beta-barrel sheets, with large surface-exposed loops, that form a transmembrane pore at the center of each barrel. The pore is partially ocluded by a peptide loop that folds into the pore lumen.</text>
</comment>
<dbReference type="GO" id="GO:0009279">
    <property type="term" value="C:cell outer membrane"/>
    <property type="evidence" value="ECO:0007669"/>
    <property type="project" value="UniProtKB-SubCell"/>
</dbReference>
<reference evidence="11" key="1">
    <citation type="submission" date="2021-08" db="EMBL/GenBank/DDBJ databases">
        <title>Hoeflea bacterium WL0058 sp. nov., isolated from the sediment.</title>
        <authorList>
            <person name="Wang L."/>
            <person name="Zhang D."/>
        </authorList>
    </citation>
    <scope>NUCLEOTIDE SEQUENCE</scope>
    <source>
        <strain evidence="11">WL0058</strain>
    </source>
</reference>
<comment type="function">
    <text evidence="10">Forms passive diffusion pores that allow small molecular weight hydrophilic materials across the outer membrane.</text>
</comment>
<evidence type="ECO:0000256" key="10">
    <source>
        <dbReference type="RuleBase" id="RU364005"/>
    </source>
</evidence>
<dbReference type="RefSeq" id="WP_220230231.1">
    <property type="nucleotide sequence ID" value="NZ_JAICBX010000004.1"/>
</dbReference>
<evidence type="ECO:0000256" key="8">
    <source>
        <dbReference type="ARBA" id="ARBA00023136"/>
    </source>
</evidence>
<dbReference type="Proteomes" id="UP001196509">
    <property type="component" value="Unassembled WGS sequence"/>
</dbReference>
<proteinExistence type="inferred from homology"/>